<feature type="transmembrane region" description="Helical" evidence="8">
    <location>
        <begin position="164"/>
        <end position="186"/>
    </location>
</feature>
<keyword evidence="11" id="KW-1185">Reference proteome</keyword>
<dbReference type="EMBL" id="CP012333">
    <property type="protein sequence ID" value="AKU95678.1"/>
    <property type="molecule type" value="Genomic_DNA"/>
</dbReference>
<dbReference type="AlphaFoldDB" id="A0A0K1PQ70"/>
<dbReference type="PANTHER" id="PTHR42718:SF9">
    <property type="entry name" value="MAJOR FACILITATOR SUPERFAMILY MULTIDRUG TRANSPORTER MFSC"/>
    <property type="match status" value="1"/>
</dbReference>
<comment type="similarity">
    <text evidence="2">Belongs to the major facilitator superfamily. EmrB family.</text>
</comment>
<dbReference type="KEGG" id="llu:AKJ09_02342"/>
<evidence type="ECO:0000256" key="2">
    <source>
        <dbReference type="ARBA" id="ARBA00008537"/>
    </source>
</evidence>
<dbReference type="CDD" id="cd17503">
    <property type="entry name" value="MFS_LmrB_MDR_like"/>
    <property type="match status" value="1"/>
</dbReference>
<feature type="transmembrane region" description="Helical" evidence="8">
    <location>
        <begin position="274"/>
        <end position="294"/>
    </location>
</feature>
<dbReference type="InterPro" id="IPR036259">
    <property type="entry name" value="MFS_trans_sf"/>
</dbReference>
<evidence type="ECO:0000256" key="6">
    <source>
        <dbReference type="ARBA" id="ARBA00022989"/>
    </source>
</evidence>
<dbReference type="InterPro" id="IPR020846">
    <property type="entry name" value="MFS_dom"/>
</dbReference>
<dbReference type="NCBIfam" id="TIGR00711">
    <property type="entry name" value="efflux_EmrB"/>
    <property type="match status" value="1"/>
</dbReference>
<dbReference type="OrthoDB" id="9807274at2"/>
<feature type="transmembrane region" description="Helical" evidence="8">
    <location>
        <begin position="12"/>
        <end position="30"/>
    </location>
</feature>
<dbReference type="InterPro" id="IPR011701">
    <property type="entry name" value="MFS"/>
</dbReference>
<keyword evidence="4" id="KW-1003">Cell membrane</keyword>
<dbReference type="GO" id="GO:0005886">
    <property type="term" value="C:plasma membrane"/>
    <property type="evidence" value="ECO:0007669"/>
    <property type="project" value="UniProtKB-SubCell"/>
</dbReference>
<protein>
    <submittedName>
        <fullName evidence="10">Inner membrane component of tripartite multidrug resistance system</fullName>
    </submittedName>
</protein>
<dbReference type="STRING" id="1391654.AKJ09_02342"/>
<evidence type="ECO:0000313" key="11">
    <source>
        <dbReference type="Proteomes" id="UP000064967"/>
    </source>
</evidence>
<evidence type="ECO:0000256" key="5">
    <source>
        <dbReference type="ARBA" id="ARBA00022692"/>
    </source>
</evidence>
<dbReference type="RefSeq" id="WP_146647081.1">
    <property type="nucleotide sequence ID" value="NZ_CP012333.1"/>
</dbReference>
<feature type="transmembrane region" description="Helical" evidence="8">
    <location>
        <begin position="78"/>
        <end position="100"/>
    </location>
</feature>
<dbReference type="SUPFAM" id="SSF103473">
    <property type="entry name" value="MFS general substrate transporter"/>
    <property type="match status" value="1"/>
</dbReference>
<accession>A0A0K1PQ70</accession>
<evidence type="ECO:0000313" key="10">
    <source>
        <dbReference type="EMBL" id="AKU95678.1"/>
    </source>
</evidence>
<name>A0A0K1PQ70_9BACT</name>
<dbReference type="Pfam" id="PF07690">
    <property type="entry name" value="MFS_1"/>
    <property type="match status" value="1"/>
</dbReference>
<comment type="subcellular location">
    <subcellularLocation>
        <location evidence="1">Cell membrane</location>
        <topology evidence="1">Multi-pass membrane protein</topology>
    </subcellularLocation>
</comment>
<feature type="transmembrane region" description="Helical" evidence="8">
    <location>
        <begin position="137"/>
        <end position="158"/>
    </location>
</feature>
<evidence type="ECO:0000256" key="8">
    <source>
        <dbReference type="SAM" id="Phobius"/>
    </source>
</evidence>
<feature type="transmembrane region" description="Helical" evidence="8">
    <location>
        <begin position="106"/>
        <end position="125"/>
    </location>
</feature>
<feature type="transmembrane region" description="Helical" evidence="8">
    <location>
        <begin position="50"/>
        <end position="71"/>
    </location>
</feature>
<keyword evidence="7 8" id="KW-0472">Membrane</keyword>
<dbReference type="PANTHER" id="PTHR42718">
    <property type="entry name" value="MAJOR FACILITATOR SUPERFAMILY MULTIDRUG TRANSPORTER MFSC"/>
    <property type="match status" value="1"/>
</dbReference>
<dbReference type="InterPro" id="IPR004638">
    <property type="entry name" value="EmrB-like"/>
</dbReference>
<gene>
    <name evidence="10" type="ORF">AKJ09_02342</name>
</gene>
<dbReference type="GO" id="GO:0022857">
    <property type="term" value="F:transmembrane transporter activity"/>
    <property type="evidence" value="ECO:0007669"/>
    <property type="project" value="InterPro"/>
</dbReference>
<dbReference type="Proteomes" id="UP000064967">
    <property type="component" value="Chromosome"/>
</dbReference>
<dbReference type="PROSITE" id="PS50850">
    <property type="entry name" value="MFS"/>
    <property type="match status" value="1"/>
</dbReference>
<evidence type="ECO:0000259" key="9">
    <source>
        <dbReference type="PROSITE" id="PS50850"/>
    </source>
</evidence>
<evidence type="ECO:0000256" key="7">
    <source>
        <dbReference type="ARBA" id="ARBA00023136"/>
    </source>
</evidence>
<feature type="transmembrane region" description="Helical" evidence="8">
    <location>
        <begin position="198"/>
        <end position="219"/>
    </location>
</feature>
<evidence type="ECO:0000256" key="3">
    <source>
        <dbReference type="ARBA" id="ARBA00022448"/>
    </source>
</evidence>
<dbReference type="PRINTS" id="PR01036">
    <property type="entry name" value="TCRTETB"/>
</dbReference>
<reference evidence="10 11" key="1">
    <citation type="submission" date="2015-08" db="EMBL/GenBank/DDBJ databases">
        <authorList>
            <person name="Babu N.S."/>
            <person name="Beckwith C.J."/>
            <person name="Beseler K.G."/>
            <person name="Brison A."/>
            <person name="Carone J.V."/>
            <person name="Caskin T.P."/>
            <person name="Diamond M."/>
            <person name="Durham M.E."/>
            <person name="Foxe J.M."/>
            <person name="Go M."/>
            <person name="Henderson B.A."/>
            <person name="Jones I.B."/>
            <person name="McGettigan J.A."/>
            <person name="Micheletti S.J."/>
            <person name="Nasrallah M.E."/>
            <person name="Ortiz D."/>
            <person name="Piller C.R."/>
            <person name="Privatt S.R."/>
            <person name="Schneider S.L."/>
            <person name="Sharp S."/>
            <person name="Smith T.C."/>
            <person name="Stanton J.D."/>
            <person name="Ullery H.E."/>
            <person name="Wilson R.J."/>
            <person name="Serrano M.G."/>
            <person name="Buck G."/>
            <person name="Lee V."/>
            <person name="Wang Y."/>
            <person name="Carvalho R."/>
            <person name="Voegtly L."/>
            <person name="Shi R."/>
            <person name="Duckworth R."/>
            <person name="Johnson A."/>
            <person name="Loviza R."/>
            <person name="Walstead R."/>
            <person name="Shah Z."/>
            <person name="Kiflezghi M."/>
            <person name="Wade K."/>
            <person name="Ball S.L."/>
            <person name="Bradley K.W."/>
            <person name="Asai D.J."/>
            <person name="Bowman C.A."/>
            <person name="Russell D.A."/>
            <person name="Pope W.H."/>
            <person name="Jacobs-Sera D."/>
            <person name="Hendrix R.W."/>
            <person name="Hatfull G.F."/>
        </authorList>
    </citation>
    <scope>NUCLEOTIDE SEQUENCE [LARGE SCALE GENOMIC DNA]</scope>
    <source>
        <strain evidence="10 11">DSM 27648</strain>
    </source>
</reference>
<keyword evidence="6 8" id="KW-1133">Transmembrane helix</keyword>
<organism evidence="10 11">
    <name type="scientific">Labilithrix luteola</name>
    <dbReference type="NCBI Taxonomy" id="1391654"/>
    <lineage>
        <taxon>Bacteria</taxon>
        <taxon>Pseudomonadati</taxon>
        <taxon>Myxococcota</taxon>
        <taxon>Polyangia</taxon>
        <taxon>Polyangiales</taxon>
        <taxon>Labilitrichaceae</taxon>
        <taxon>Labilithrix</taxon>
    </lineage>
</organism>
<dbReference type="Gene3D" id="1.20.1250.20">
    <property type="entry name" value="MFS general substrate transporter like domains"/>
    <property type="match status" value="1"/>
</dbReference>
<feature type="transmembrane region" description="Helical" evidence="8">
    <location>
        <begin position="231"/>
        <end position="253"/>
    </location>
</feature>
<sequence>MNERVGLRDWIGVLGALLGAFMAVLDIQITNASLKDITGALGATLDEGSWISTSYLTTEIVIIPLTGWIVSVLGIRRYLLATASVFLVFSALCGCAWNLASMVTFRALQGLSGGALIPLAFQIIMMKLPPSKRPTGFALFSITATFAPSIGPTVGGWLTENYGWPLIFFINIVPGAALLASSWLTLERAPVRVERLRTGDWWGIATMALGLSALTVFLEEGERRDWFGSPLLTRMAVIAVVMLGAFVVIELWLARAPLLDLRLFKERNFTLGSVINVCFGLGMYASGYVLPLYLAQVQRYNALQIGRTVMWSGVPQLALIPLIPKLMRFVDGRVLIATGLMVFAASAFANSHLDADVAYDQLRFSQTLRAIGQPLIMVPLSSLAMTGIPPRSVGSASGLFNMVRNLGGSIGLALTSGLLTQREHLHSSRLGEAVSAFNPLTRERLELLASGFVQQGFDPATAQAMALRALDGGVRKQAFLLAYADCFFLIGATLLSAVVAVLLARRSGAPATAGDSH</sequence>
<evidence type="ECO:0000256" key="1">
    <source>
        <dbReference type="ARBA" id="ARBA00004651"/>
    </source>
</evidence>
<keyword evidence="5 8" id="KW-0812">Transmembrane</keyword>
<evidence type="ECO:0000256" key="4">
    <source>
        <dbReference type="ARBA" id="ARBA00022475"/>
    </source>
</evidence>
<feature type="transmembrane region" description="Helical" evidence="8">
    <location>
        <begin position="334"/>
        <end position="353"/>
    </location>
</feature>
<keyword evidence="3" id="KW-0813">Transport</keyword>
<feature type="domain" description="Major facilitator superfamily (MFS) profile" evidence="9">
    <location>
        <begin position="12"/>
        <end position="509"/>
    </location>
</feature>
<dbReference type="PATRIC" id="fig|1391654.3.peg.2372"/>
<proteinExistence type="inferred from homology"/>
<feature type="transmembrane region" description="Helical" evidence="8">
    <location>
        <begin position="480"/>
        <end position="504"/>
    </location>
</feature>